<reference evidence="1" key="1">
    <citation type="submission" date="2020-07" db="EMBL/GenBank/DDBJ databases">
        <authorList>
            <person name="Nieuwenhuis M."/>
            <person name="Van De Peppel L.J.J."/>
        </authorList>
    </citation>
    <scope>NUCLEOTIDE SEQUENCE</scope>
    <source>
        <strain evidence="1">AP01</strain>
        <tissue evidence="1">Mycelium</tissue>
    </source>
</reference>
<proteinExistence type="predicted"/>
<accession>A0A9P7K7P5</accession>
<gene>
    <name evidence="1" type="ORF">DXG03_005073</name>
</gene>
<evidence type="ECO:0000313" key="1">
    <source>
        <dbReference type="EMBL" id="KAG5641501.1"/>
    </source>
</evidence>
<dbReference type="OrthoDB" id="2875846at2759"/>
<organism evidence="1 2">
    <name type="scientific">Asterophora parasitica</name>
    <dbReference type="NCBI Taxonomy" id="117018"/>
    <lineage>
        <taxon>Eukaryota</taxon>
        <taxon>Fungi</taxon>
        <taxon>Dikarya</taxon>
        <taxon>Basidiomycota</taxon>
        <taxon>Agaricomycotina</taxon>
        <taxon>Agaricomycetes</taxon>
        <taxon>Agaricomycetidae</taxon>
        <taxon>Agaricales</taxon>
        <taxon>Tricholomatineae</taxon>
        <taxon>Lyophyllaceae</taxon>
        <taxon>Asterophora</taxon>
    </lineage>
</organism>
<comment type="caution">
    <text evidence="1">The sequence shown here is derived from an EMBL/GenBank/DDBJ whole genome shotgun (WGS) entry which is preliminary data.</text>
</comment>
<reference evidence="1" key="2">
    <citation type="submission" date="2021-10" db="EMBL/GenBank/DDBJ databases">
        <title>Phylogenomics reveals ancestral predisposition of the termite-cultivated fungus Termitomyces towards a domesticated lifestyle.</title>
        <authorList>
            <person name="Auxier B."/>
            <person name="Grum-Grzhimaylo A."/>
            <person name="Cardenas M.E."/>
            <person name="Lodge J.D."/>
            <person name="Laessoe T."/>
            <person name="Pedersen O."/>
            <person name="Smith M.E."/>
            <person name="Kuyper T.W."/>
            <person name="Franco-Molano E.A."/>
            <person name="Baroni T.J."/>
            <person name="Aanen D.K."/>
        </authorList>
    </citation>
    <scope>NUCLEOTIDE SEQUENCE</scope>
    <source>
        <strain evidence="1">AP01</strain>
        <tissue evidence="1">Mycelium</tissue>
    </source>
</reference>
<evidence type="ECO:0000313" key="2">
    <source>
        <dbReference type="Proteomes" id="UP000775547"/>
    </source>
</evidence>
<protein>
    <recommendedName>
        <fullName evidence="3">F-box domain-containing protein</fullName>
    </recommendedName>
</protein>
<name>A0A9P7K7P5_9AGAR</name>
<dbReference type="AlphaFoldDB" id="A0A9P7K7P5"/>
<dbReference type="Proteomes" id="UP000775547">
    <property type="component" value="Unassembled WGS sequence"/>
</dbReference>
<evidence type="ECO:0008006" key="3">
    <source>
        <dbReference type="Google" id="ProtNLM"/>
    </source>
</evidence>
<dbReference type="EMBL" id="JABCKV010000299">
    <property type="protein sequence ID" value="KAG5641501.1"/>
    <property type="molecule type" value="Genomic_DNA"/>
</dbReference>
<dbReference type="InterPro" id="IPR032675">
    <property type="entry name" value="LRR_dom_sf"/>
</dbReference>
<keyword evidence="2" id="KW-1185">Reference proteome</keyword>
<sequence length="423" mass="48676">MTDDAKLTVAALSDHQFLRRIQCLQLDMSIEAFVEMWRLVRPEDFVGLQALHLWVHYQNCYQDDSWPQSVLDGVFEVHQQWKDSSPFRLAVDLWEVTLTAATGLFVAAFLGAQFPWNQIVNLRVKIPNFKPLEKFHILQKCTPLEILKMDFDDDADFQFELSQHLHTLWLEREFPLNLAHALTTSRAWDNISLLHLNWARPPWGYDVYIILKHCPVLNTLLLSVRDFPVTQEPRDILSLPCLERINISYSVAHWLFRCILVPALEELCINTLDPADELFTVRDLVVKSQCPLTSFANDNYDAYHDNRKDVIEGTLELLKATPGLTKLRLRTVLPDKIVDEITSGDALPYLTHLNCVMISPRQVERMVRGRLEWEVATGGVGLEDVSVDVCEDDKAQIQAANVELKRMEGKYGVRLASMSVLRR</sequence>
<dbReference type="Gene3D" id="3.80.10.10">
    <property type="entry name" value="Ribonuclease Inhibitor"/>
    <property type="match status" value="1"/>
</dbReference>